<dbReference type="EMBL" id="CP133647">
    <property type="protein sequence ID" value="WNH00906.1"/>
    <property type="molecule type" value="Genomic_DNA"/>
</dbReference>
<evidence type="ECO:0008006" key="3">
    <source>
        <dbReference type="Google" id="ProtNLM"/>
    </source>
</evidence>
<dbReference type="RefSeq" id="WP_189760242.1">
    <property type="nucleotide sequence ID" value="NZ_CAWPOC010000235.1"/>
</dbReference>
<dbReference type="InterPro" id="IPR046516">
    <property type="entry name" value="DUF6694"/>
</dbReference>
<protein>
    <recommendedName>
        <fullName evidence="3">Lipoprotein</fullName>
    </recommendedName>
</protein>
<keyword evidence="2" id="KW-1185">Reference proteome</keyword>
<dbReference type="GeneID" id="88856629"/>
<dbReference type="Proteomes" id="UP001300348">
    <property type="component" value="Chromosome"/>
</dbReference>
<dbReference type="Pfam" id="PF20404">
    <property type="entry name" value="DUF6694"/>
    <property type="match status" value="1"/>
</dbReference>
<evidence type="ECO:0000313" key="2">
    <source>
        <dbReference type="Proteomes" id="UP001300348"/>
    </source>
</evidence>
<proteinExistence type="predicted"/>
<name>A0ABY9XE89_9GAMM</name>
<organism evidence="1 2">
    <name type="scientific">Xenorhabdus griffiniae</name>
    <dbReference type="NCBI Taxonomy" id="351672"/>
    <lineage>
        <taxon>Bacteria</taxon>
        <taxon>Pseudomonadati</taxon>
        <taxon>Pseudomonadota</taxon>
        <taxon>Gammaproteobacteria</taxon>
        <taxon>Enterobacterales</taxon>
        <taxon>Morganellaceae</taxon>
        <taxon>Xenorhabdus</taxon>
    </lineage>
</organism>
<sequence length="99" mass="11001">MQKLLLPIMLAIFLVGCDEKELTIDGSNREAIKSSTQAIYKSLQGEEAAKFKKATVNVAMAANMITDNEDERVRIINKLIGGKTAKEIIAMDEKMNEKK</sequence>
<evidence type="ECO:0000313" key="1">
    <source>
        <dbReference type="EMBL" id="WNH00906.1"/>
    </source>
</evidence>
<gene>
    <name evidence="1" type="ORF">QL112_013690</name>
</gene>
<reference evidence="1 2" key="1">
    <citation type="journal article" date="2023" name="Access Microbiol">
        <title>The genome of a steinernematid-associated Pseudomonas piscis bacterium encodes the biosynthesis of insect toxins.</title>
        <authorList>
            <person name="Awori R.M."/>
            <person name="Hendre P."/>
            <person name="Amugune N.O."/>
        </authorList>
    </citation>
    <scope>NUCLEOTIDE SEQUENCE [LARGE SCALE GENOMIC DNA]</scope>
    <source>
        <strain evidence="1 2">97</strain>
    </source>
</reference>
<dbReference type="PROSITE" id="PS51257">
    <property type="entry name" value="PROKAR_LIPOPROTEIN"/>
    <property type="match status" value="1"/>
</dbReference>
<accession>A0ABY9XE89</accession>